<evidence type="ECO:0000256" key="1">
    <source>
        <dbReference type="SAM" id="Phobius"/>
    </source>
</evidence>
<keyword evidence="1" id="KW-0472">Membrane</keyword>
<protein>
    <submittedName>
        <fullName evidence="2">Uncharacterized protein</fullName>
    </submittedName>
</protein>
<keyword evidence="1" id="KW-0812">Transmembrane</keyword>
<sequence>MLRFIIIFIFLFFLQYLGAGIPKANDIYFYLGYFSVPLLLAISINFLLDLLTS</sequence>
<accession>A0A382L2Q8</accession>
<keyword evidence="1" id="KW-1133">Transmembrane helix</keyword>
<dbReference type="EMBL" id="UINC01083664">
    <property type="protein sequence ID" value="SVC29582.1"/>
    <property type="molecule type" value="Genomic_DNA"/>
</dbReference>
<evidence type="ECO:0000313" key="2">
    <source>
        <dbReference type="EMBL" id="SVC29582.1"/>
    </source>
</evidence>
<organism evidence="2">
    <name type="scientific">marine metagenome</name>
    <dbReference type="NCBI Taxonomy" id="408172"/>
    <lineage>
        <taxon>unclassified sequences</taxon>
        <taxon>metagenomes</taxon>
        <taxon>ecological metagenomes</taxon>
    </lineage>
</organism>
<feature type="transmembrane region" description="Helical" evidence="1">
    <location>
        <begin position="29"/>
        <end position="48"/>
    </location>
</feature>
<feature type="non-terminal residue" evidence="2">
    <location>
        <position position="53"/>
    </location>
</feature>
<reference evidence="2" key="1">
    <citation type="submission" date="2018-05" db="EMBL/GenBank/DDBJ databases">
        <authorList>
            <person name="Lanie J.A."/>
            <person name="Ng W.-L."/>
            <person name="Kazmierczak K.M."/>
            <person name="Andrzejewski T.M."/>
            <person name="Davidsen T.M."/>
            <person name="Wayne K.J."/>
            <person name="Tettelin H."/>
            <person name="Glass J.I."/>
            <person name="Rusch D."/>
            <person name="Podicherti R."/>
            <person name="Tsui H.-C.T."/>
            <person name="Winkler M.E."/>
        </authorList>
    </citation>
    <scope>NUCLEOTIDE SEQUENCE</scope>
</reference>
<proteinExistence type="predicted"/>
<name>A0A382L2Q8_9ZZZZ</name>
<dbReference type="AlphaFoldDB" id="A0A382L2Q8"/>
<gene>
    <name evidence="2" type="ORF">METZ01_LOCUS282436</name>
</gene>